<dbReference type="EMBL" id="JAERRJ010000010">
    <property type="protein sequence ID" value="MBL1077716.1"/>
    <property type="molecule type" value="Genomic_DNA"/>
</dbReference>
<dbReference type="InterPro" id="IPR025333">
    <property type="entry name" value="DUF4239"/>
</dbReference>
<name>A0ABS1MAR5_9NOCA</name>
<evidence type="ECO:0000313" key="2">
    <source>
        <dbReference type="EMBL" id="MBL1077716.1"/>
    </source>
</evidence>
<sequence>MQLIVPVLFAVVALLVFVVGDRVRPGSWRQDDDEGAGTAVTDLVNMFFAAIVAFVVVICWQQYDNATAHTVSESKGLLTVYSAAADLPDADRVKIQVLVEDYTHEVITDEWSEMAEHRRLSETTQNTFDELNDAVAAVQSADPNVKDALEQAGSGLDMVAEARYDRGLDAEYKLPPFLYLALWFGVGMLLLGTVLSGVLVTKRSLIMTGLFGLVVGGVVLAVYNLDGPFRGANIVPRDAYELAISQFEHIAASTPAQSFMPR</sequence>
<keyword evidence="3" id="KW-1185">Reference proteome</keyword>
<keyword evidence="1" id="KW-0812">Transmembrane</keyword>
<dbReference type="Proteomes" id="UP000602198">
    <property type="component" value="Unassembled WGS sequence"/>
</dbReference>
<accession>A0ABS1MAR5</accession>
<comment type="caution">
    <text evidence="2">The sequence shown here is derived from an EMBL/GenBank/DDBJ whole genome shotgun (WGS) entry which is preliminary data.</text>
</comment>
<feature type="transmembrane region" description="Helical" evidence="1">
    <location>
        <begin position="44"/>
        <end position="60"/>
    </location>
</feature>
<keyword evidence="1" id="KW-0472">Membrane</keyword>
<organism evidence="2 3">
    <name type="scientific">Nocardia acididurans</name>
    <dbReference type="NCBI Taxonomy" id="2802282"/>
    <lineage>
        <taxon>Bacteria</taxon>
        <taxon>Bacillati</taxon>
        <taxon>Actinomycetota</taxon>
        <taxon>Actinomycetes</taxon>
        <taxon>Mycobacteriales</taxon>
        <taxon>Nocardiaceae</taxon>
        <taxon>Nocardia</taxon>
    </lineage>
</organism>
<reference evidence="2 3" key="1">
    <citation type="submission" date="2021-01" db="EMBL/GenBank/DDBJ databases">
        <title>WGS of actinomycetes isolated from Thailand.</title>
        <authorList>
            <person name="Thawai C."/>
        </authorList>
    </citation>
    <scope>NUCLEOTIDE SEQUENCE [LARGE SCALE GENOMIC DNA]</scope>
    <source>
        <strain evidence="2 3">LPG 2</strain>
    </source>
</reference>
<evidence type="ECO:0000313" key="3">
    <source>
        <dbReference type="Proteomes" id="UP000602198"/>
    </source>
</evidence>
<dbReference type="Pfam" id="PF14023">
    <property type="entry name" value="Bestrophin-like"/>
    <property type="match status" value="1"/>
</dbReference>
<gene>
    <name evidence="2" type="ORF">JK358_25265</name>
</gene>
<feature type="transmembrane region" description="Helical" evidence="1">
    <location>
        <begin position="177"/>
        <end position="199"/>
    </location>
</feature>
<feature type="transmembrane region" description="Helical" evidence="1">
    <location>
        <begin position="205"/>
        <end position="225"/>
    </location>
</feature>
<evidence type="ECO:0000256" key="1">
    <source>
        <dbReference type="SAM" id="Phobius"/>
    </source>
</evidence>
<protein>
    <submittedName>
        <fullName evidence="2">DUF4239 domain-containing protein</fullName>
    </submittedName>
</protein>
<proteinExistence type="predicted"/>
<keyword evidence="1" id="KW-1133">Transmembrane helix</keyword>